<gene>
    <name evidence="1" type="ORF">LZC94_28930</name>
</gene>
<organism evidence="1 2">
    <name type="scientific">Pendulispora albinea</name>
    <dbReference type="NCBI Taxonomy" id="2741071"/>
    <lineage>
        <taxon>Bacteria</taxon>
        <taxon>Pseudomonadati</taxon>
        <taxon>Myxococcota</taxon>
        <taxon>Myxococcia</taxon>
        <taxon>Myxococcales</taxon>
        <taxon>Sorangiineae</taxon>
        <taxon>Pendulisporaceae</taxon>
        <taxon>Pendulispora</taxon>
    </lineage>
</organism>
<proteinExistence type="predicted"/>
<evidence type="ECO:0000313" key="1">
    <source>
        <dbReference type="EMBL" id="WXB11869.1"/>
    </source>
</evidence>
<dbReference type="RefSeq" id="WP_394821484.1">
    <property type="nucleotide sequence ID" value="NZ_CP089984.1"/>
</dbReference>
<dbReference type="Proteomes" id="UP001370348">
    <property type="component" value="Chromosome"/>
</dbReference>
<accession>A0ABZ2LLQ9</accession>
<protein>
    <submittedName>
        <fullName evidence="1">Uncharacterized protein</fullName>
    </submittedName>
</protein>
<sequence>MRKRAKRPEWVRRIAAWDASGESAGEYAYPLGEEPFFRTNVGALTMAA</sequence>
<evidence type="ECO:0000313" key="2">
    <source>
        <dbReference type="Proteomes" id="UP001370348"/>
    </source>
</evidence>
<dbReference type="EMBL" id="CP089984">
    <property type="protein sequence ID" value="WXB11869.1"/>
    <property type="molecule type" value="Genomic_DNA"/>
</dbReference>
<name>A0ABZ2LLQ9_9BACT</name>
<reference evidence="1 2" key="1">
    <citation type="submission" date="2021-12" db="EMBL/GenBank/DDBJ databases">
        <title>Discovery of the Pendulisporaceae a myxobacterial family with distinct sporulation behavior and unique specialized metabolism.</title>
        <authorList>
            <person name="Garcia R."/>
            <person name="Popoff A."/>
            <person name="Bader C.D."/>
            <person name="Loehr J."/>
            <person name="Walesch S."/>
            <person name="Walt C."/>
            <person name="Boldt J."/>
            <person name="Bunk B."/>
            <person name="Haeckl F.J.F.P.J."/>
            <person name="Gunesch A.P."/>
            <person name="Birkelbach J."/>
            <person name="Nuebel U."/>
            <person name="Pietschmann T."/>
            <person name="Bach T."/>
            <person name="Mueller R."/>
        </authorList>
    </citation>
    <scope>NUCLEOTIDE SEQUENCE [LARGE SCALE GENOMIC DNA]</scope>
    <source>
        <strain evidence="1 2">MSr11954</strain>
    </source>
</reference>
<keyword evidence="2" id="KW-1185">Reference proteome</keyword>